<proteinExistence type="predicted"/>
<evidence type="ECO:0000313" key="3">
    <source>
        <dbReference type="Proteomes" id="UP000269396"/>
    </source>
</evidence>
<dbReference type="EMBL" id="UZAL01027951">
    <property type="protein sequence ID" value="VDP37164.1"/>
    <property type="molecule type" value="Genomic_DNA"/>
</dbReference>
<sequence length="113" mass="13246">MHNISDSLTRHYQQQPIVGENKPDPNGGRNQEEVLEVDRTHIEDIILLRHEASPHMDSSRAKEEEEKKAKEQITLRNGDRYEKNEQELDRIRKEGPVQSELENAGRWPILHCE</sequence>
<dbReference type="Proteomes" id="UP000269396">
    <property type="component" value="Unassembled WGS sequence"/>
</dbReference>
<keyword evidence="3" id="KW-1185">Reference proteome</keyword>
<feature type="compositionally biased region" description="Polar residues" evidence="1">
    <location>
        <begin position="1"/>
        <end position="16"/>
    </location>
</feature>
<gene>
    <name evidence="2" type="ORF">SMTD_LOCUS7028</name>
</gene>
<reference evidence="2 3" key="1">
    <citation type="submission" date="2018-11" db="EMBL/GenBank/DDBJ databases">
        <authorList>
            <consortium name="Pathogen Informatics"/>
        </authorList>
    </citation>
    <scope>NUCLEOTIDE SEQUENCE [LARGE SCALE GENOMIC DNA]</scope>
    <source>
        <strain>Denwood</strain>
        <strain evidence="3">Zambia</strain>
    </source>
</reference>
<dbReference type="AlphaFoldDB" id="A0A183NY42"/>
<name>A0A183NY42_9TREM</name>
<feature type="region of interest" description="Disordered" evidence="1">
    <location>
        <begin position="49"/>
        <end position="79"/>
    </location>
</feature>
<evidence type="ECO:0000256" key="1">
    <source>
        <dbReference type="SAM" id="MobiDB-lite"/>
    </source>
</evidence>
<protein>
    <submittedName>
        <fullName evidence="2">Uncharacterized protein</fullName>
    </submittedName>
</protein>
<feature type="region of interest" description="Disordered" evidence="1">
    <location>
        <begin position="1"/>
        <end position="33"/>
    </location>
</feature>
<organism evidence="2 3">
    <name type="scientific">Schistosoma mattheei</name>
    <dbReference type="NCBI Taxonomy" id="31246"/>
    <lineage>
        <taxon>Eukaryota</taxon>
        <taxon>Metazoa</taxon>
        <taxon>Spiralia</taxon>
        <taxon>Lophotrochozoa</taxon>
        <taxon>Platyhelminthes</taxon>
        <taxon>Trematoda</taxon>
        <taxon>Digenea</taxon>
        <taxon>Strigeidida</taxon>
        <taxon>Schistosomatoidea</taxon>
        <taxon>Schistosomatidae</taxon>
        <taxon>Schistosoma</taxon>
    </lineage>
</organism>
<evidence type="ECO:0000313" key="2">
    <source>
        <dbReference type="EMBL" id="VDP37164.1"/>
    </source>
</evidence>
<accession>A0A183NY42</accession>